<dbReference type="Proteomes" id="UP001177295">
    <property type="component" value="Chromosome"/>
</dbReference>
<dbReference type="PIRSF" id="PIRSF000804">
    <property type="entry name" value="DNA_pol_III_b"/>
    <property type="match status" value="1"/>
</dbReference>
<dbReference type="Gene3D" id="3.10.150.10">
    <property type="entry name" value="DNA Polymerase III, subunit A, domain 2"/>
    <property type="match status" value="1"/>
</dbReference>
<evidence type="ECO:0000256" key="6">
    <source>
        <dbReference type="ARBA" id="ARBA00022705"/>
    </source>
</evidence>
<keyword evidence="7 9" id="KW-0239">DNA-directed DNA polymerase</keyword>
<evidence type="ECO:0000256" key="7">
    <source>
        <dbReference type="ARBA" id="ARBA00022932"/>
    </source>
</evidence>
<dbReference type="Pfam" id="PF02768">
    <property type="entry name" value="DNA_pol3_beta_3"/>
    <property type="match status" value="1"/>
</dbReference>
<dbReference type="InterPro" id="IPR022634">
    <property type="entry name" value="DNA_polIII_beta_N"/>
</dbReference>
<feature type="domain" description="DNA polymerase III beta sliding clamp central" evidence="11">
    <location>
        <begin position="130"/>
        <end position="241"/>
    </location>
</feature>
<evidence type="ECO:0000256" key="2">
    <source>
        <dbReference type="ARBA" id="ARBA00010752"/>
    </source>
</evidence>
<evidence type="ECO:0000256" key="5">
    <source>
        <dbReference type="ARBA" id="ARBA00022695"/>
    </source>
</evidence>
<dbReference type="InterPro" id="IPR001001">
    <property type="entry name" value="DNA_polIII_beta"/>
</dbReference>
<protein>
    <recommendedName>
        <fullName evidence="9">Beta sliding clamp</fullName>
    </recommendedName>
</protein>
<dbReference type="RefSeq" id="WP_376754023.1">
    <property type="nucleotide sequence ID" value="NZ_CP124550.1"/>
</dbReference>
<evidence type="ECO:0000256" key="8">
    <source>
        <dbReference type="ARBA" id="ARBA00023125"/>
    </source>
</evidence>
<organism evidence="13 14">
    <name type="scientific">Candidatus Southlakia epibionticum</name>
    <dbReference type="NCBI Taxonomy" id="3043284"/>
    <lineage>
        <taxon>Bacteria</taxon>
        <taxon>Candidatus Saccharimonadota</taxon>
        <taxon>Candidatus Saccharimonadia</taxon>
        <taxon>Candidatus Saccharimonadales</taxon>
        <taxon>Candidatus Saccharimonadaceae</taxon>
        <taxon>Candidatus Southlakia</taxon>
    </lineage>
</organism>
<proteinExistence type="inferred from homology"/>
<keyword evidence="6 9" id="KW-0235">DNA replication</keyword>
<dbReference type="Gene3D" id="3.70.10.10">
    <property type="match status" value="1"/>
</dbReference>
<keyword evidence="3 9" id="KW-0963">Cytoplasm</keyword>
<dbReference type="Pfam" id="PF00712">
    <property type="entry name" value="DNA_pol3_beta"/>
    <property type="match status" value="1"/>
</dbReference>
<keyword evidence="8" id="KW-0238">DNA-binding</keyword>
<gene>
    <name evidence="13" type="primary">dnaN</name>
    <name evidence="13" type="ORF">SEML1_0002</name>
</gene>
<evidence type="ECO:0000313" key="13">
    <source>
        <dbReference type="EMBL" id="WIO45647.1"/>
    </source>
</evidence>
<dbReference type="CDD" id="cd00140">
    <property type="entry name" value="beta_clamp"/>
    <property type="match status" value="1"/>
</dbReference>
<dbReference type="Pfam" id="PF02767">
    <property type="entry name" value="DNA_pol3_beta_2"/>
    <property type="match status" value="1"/>
</dbReference>
<name>A0ABY8WVW8_9BACT</name>
<dbReference type="InterPro" id="IPR046938">
    <property type="entry name" value="DNA_clamp_sf"/>
</dbReference>
<dbReference type="InterPro" id="IPR022635">
    <property type="entry name" value="DNA_polIII_beta_C"/>
</dbReference>
<feature type="domain" description="DNA polymerase III beta sliding clamp C-terminal" evidence="12">
    <location>
        <begin position="244"/>
        <end position="364"/>
    </location>
</feature>
<keyword evidence="14" id="KW-1185">Reference proteome</keyword>
<evidence type="ECO:0000256" key="3">
    <source>
        <dbReference type="ARBA" id="ARBA00022490"/>
    </source>
</evidence>
<comment type="subunit">
    <text evidence="9">Forms a ring-shaped head-to-tail homodimer around DNA.</text>
</comment>
<evidence type="ECO:0000259" key="12">
    <source>
        <dbReference type="Pfam" id="PF02768"/>
    </source>
</evidence>
<evidence type="ECO:0000256" key="1">
    <source>
        <dbReference type="ARBA" id="ARBA00004496"/>
    </source>
</evidence>
<evidence type="ECO:0000259" key="10">
    <source>
        <dbReference type="Pfam" id="PF00712"/>
    </source>
</evidence>
<sequence length="366" mass="39234">MELSVTQENFARALSIVGRVASNRTGLPILGNILLRTDGTRLLVAATNLEIAATCYVGAKIVKQGDITLPARLVSEYVSSLPKGTIELSSKGTSMTISSGNYSSIMTGVDATEFPELPSIDEKQAVTYTIAEADFKQAISQTIITTSNDTSRPVLTGVYWHTDGGQLYLAGTDGYRLAQRRLFETTSEIAAIVPTTSLQEVLRTISDATESVEVLFDDTQVRFRVGEAEITSRLIEGSYPNYQQLIPKTSDVTATLASGEFSRIVKVASLFARDSGGSVTVTIDSEKQQLSIHSIASELGENTSTASAEVAGDGNITLNSRYIADALNVIDGDPVQFRFSGKLSPCVLTAAEEAPNYTHIIMPLKS</sequence>
<dbReference type="SUPFAM" id="SSF55979">
    <property type="entry name" value="DNA clamp"/>
    <property type="match status" value="3"/>
</dbReference>
<comment type="similarity">
    <text evidence="2 9">Belongs to the beta sliding clamp family.</text>
</comment>
<evidence type="ECO:0000313" key="14">
    <source>
        <dbReference type="Proteomes" id="UP001177295"/>
    </source>
</evidence>
<accession>A0ABY8WVW8</accession>
<feature type="domain" description="DNA polymerase III beta sliding clamp N-terminal" evidence="10">
    <location>
        <begin position="1"/>
        <end position="118"/>
    </location>
</feature>
<dbReference type="InterPro" id="IPR022637">
    <property type="entry name" value="DNA_polIII_beta_cen"/>
</dbReference>
<dbReference type="PANTHER" id="PTHR30478">
    <property type="entry name" value="DNA POLYMERASE III SUBUNIT BETA"/>
    <property type="match status" value="1"/>
</dbReference>
<dbReference type="EMBL" id="CP124550">
    <property type="protein sequence ID" value="WIO45647.1"/>
    <property type="molecule type" value="Genomic_DNA"/>
</dbReference>
<comment type="subcellular location">
    <subcellularLocation>
        <location evidence="1 9">Cytoplasm</location>
    </subcellularLocation>
</comment>
<evidence type="ECO:0000259" key="11">
    <source>
        <dbReference type="Pfam" id="PF02767"/>
    </source>
</evidence>
<reference evidence="13 14" key="1">
    <citation type="journal article" date="2023" name="Cell">
        <title>Genetic manipulation of Patescibacteria provides mechanistic insights into microbial dark matter and the epibiotic lifestyle.</title>
        <authorList>
            <person name="Wang Y."/>
            <person name="Gallagher L.A."/>
            <person name="Andrade P.A."/>
            <person name="Liu A."/>
            <person name="Humphreys I.R."/>
            <person name="Turkarslan S."/>
            <person name="Cutler K.J."/>
            <person name="Arrieta-Ortiz M.L."/>
            <person name="Li Y."/>
            <person name="Radey M.C."/>
            <person name="McLean J.S."/>
            <person name="Cong Q."/>
            <person name="Baker D."/>
            <person name="Baliga N.S."/>
            <person name="Peterson S.B."/>
            <person name="Mougous J.D."/>
        </authorList>
    </citation>
    <scope>NUCLEOTIDE SEQUENCE [LARGE SCALE GENOMIC DNA]</scope>
    <source>
        <strain evidence="13 14">ML1</strain>
    </source>
</reference>
<keyword evidence="4 9" id="KW-0808">Transferase</keyword>
<dbReference type="SMART" id="SM00480">
    <property type="entry name" value="POL3Bc"/>
    <property type="match status" value="1"/>
</dbReference>
<dbReference type="NCBIfam" id="TIGR00663">
    <property type="entry name" value="dnan"/>
    <property type="match status" value="1"/>
</dbReference>
<keyword evidence="5 9" id="KW-0548">Nucleotidyltransferase</keyword>
<comment type="function">
    <text evidence="9">Confers DNA tethering and processivity to DNA polymerases and other proteins. Acts as a clamp, forming a ring around DNA (a reaction catalyzed by the clamp-loading complex) which diffuses in an ATP-independent manner freely and bidirectionally along dsDNA. Initially characterized for its ability to contact the catalytic subunit of DNA polymerase III (Pol III), a complex, multichain enzyme responsible for most of the replicative synthesis in bacteria; Pol III exhibits 3'-5' exonuclease proofreading activity. The beta chain is required for initiation of replication as well as for processivity of DNA replication.</text>
</comment>
<dbReference type="PANTHER" id="PTHR30478:SF0">
    <property type="entry name" value="BETA SLIDING CLAMP"/>
    <property type="match status" value="1"/>
</dbReference>
<evidence type="ECO:0000256" key="9">
    <source>
        <dbReference type="PIRNR" id="PIRNR000804"/>
    </source>
</evidence>
<evidence type="ECO:0000256" key="4">
    <source>
        <dbReference type="ARBA" id="ARBA00022679"/>
    </source>
</evidence>